<dbReference type="AlphaFoldDB" id="A0A6A6NS39"/>
<reference evidence="2" key="1">
    <citation type="journal article" date="2020" name="Stud. Mycol.">
        <title>101 Dothideomycetes genomes: a test case for predicting lifestyles and emergence of pathogens.</title>
        <authorList>
            <person name="Haridas S."/>
            <person name="Albert R."/>
            <person name="Binder M."/>
            <person name="Bloem J."/>
            <person name="Labutti K."/>
            <person name="Salamov A."/>
            <person name="Andreopoulos B."/>
            <person name="Baker S."/>
            <person name="Barry K."/>
            <person name="Bills G."/>
            <person name="Bluhm B."/>
            <person name="Cannon C."/>
            <person name="Castanera R."/>
            <person name="Culley D."/>
            <person name="Daum C."/>
            <person name="Ezra D."/>
            <person name="Gonzalez J."/>
            <person name="Henrissat B."/>
            <person name="Kuo A."/>
            <person name="Liang C."/>
            <person name="Lipzen A."/>
            <person name="Lutzoni F."/>
            <person name="Magnuson J."/>
            <person name="Mondo S."/>
            <person name="Nolan M."/>
            <person name="Ohm R."/>
            <person name="Pangilinan J."/>
            <person name="Park H.-J."/>
            <person name="Ramirez L."/>
            <person name="Alfaro M."/>
            <person name="Sun H."/>
            <person name="Tritt A."/>
            <person name="Yoshinaga Y."/>
            <person name="Zwiers L.-H."/>
            <person name="Turgeon B."/>
            <person name="Goodwin S."/>
            <person name="Spatafora J."/>
            <person name="Crous P."/>
            <person name="Grigoriev I."/>
        </authorList>
    </citation>
    <scope>NUCLEOTIDE SEQUENCE</scope>
    <source>
        <strain evidence="2">ATCC 16933</strain>
    </source>
</reference>
<dbReference type="PANTHER" id="PTHR36091">
    <property type="entry name" value="ALTERED INHERITANCE OF MITOCHONDRIA PROTEIN 9, MITOCHONDRIAL"/>
    <property type="match status" value="1"/>
</dbReference>
<evidence type="ECO:0000313" key="2">
    <source>
        <dbReference type="EMBL" id="KAF2454103.1"/>
    </source>
</evidence>
<dbReference type="InterPro" id="IPR051035">
    <property type="entry name" value="Mito_inheritance_9"/>
</dbReference>
<organism evidence="2 3">
    <name type="scientific">Lineolata rhizophorae</name>
    <dbReference type="NCBI Taxonomy" id="578093"/>
    <lineage>
        <taxon>Eukaryota</taxon>
        <taxon>Fungi</taxon>
        <taxon>Dikarya</taxon>
        <taxon>Ascomycota</taxon>
        <taxon>Pezizomycotina</taxon>
        <taxon>Dothideomycetes</taxon>
        <taxon>Dothideomycetes incertae sedis</taxon>
        <taxon>Lineolatales</taxon>
        <taxon>Lineolataceae</taxon>
        <taxon>Lineolata</taxon>
    </lineage>
</organism>
<evidence type="ECO:0000313" key="3">
    <source>
        <dbReference type="Proteomes" id="UP000799766"/>
    </source>
</evidence>
<dbReference type="GO" id="GO:0016301">
    <property type="term" value="F:kinase activity"/>
    <property type="evidence" value="ECO:0007669"/>
    <property type="project" value="UniProtKB-KW"/>
</dbReference>
<dbReference type="InterPro" id="IPR011009">
    <property type="entry name" value="Kinase-like_dom_sf"/>
</dbReference>
<dbReference type="Gene3D" id="3.30.200.20">
    <property type="entry name" value="Phosphorylase Kinase, domain 1"/>
    <property type="match status" value="1"/>
</dbReference>
<dbReference type="InterPro" id="IPR002575">
    <property type="entry name" value="Aminoglycoside_PTrfase"/>
</dbReference>
<dbReference type="EMBL" id="MU001693">
    <property type="protein sequence ID" value="KAF2454103.1"/>
    <property type="molecule type" value="Genomic_DNA"/>
</dbReference>
<proteinExistence type="predicted"/>
<dbReference type="OrthoDB" id="2968323at2759"/>
<protein>
    <submittedName>
        <fullName evidence="2">Kinase-like domain-containing protein</fullName>
    </submittedName>
</protein>
<dbReference type="SUPFAM" id="SSF56112">
    <property type="entry name" value="Protein kinase-like (PK-like)"/>
    <property type="match status" value="1"/>
</dbReference>
<keyword evidence="2" id="KW-0808">Transferase</keyword>
<name>A0A6A6NS39_9PEZI</name>
<sequence length="513" mass="58809">MPFQAPTKTSSLFRYTSGRWLWNEREQLESRHRRFDIPSLQQVACRAVGATQCVSLEKIGEGNYNKAYRLVMKDGQKVIAKIPHPNAGPPMLTTASEVAMMEFARTVLSLPAPKVLAWNATDQNPIGAEYIIMEEAKGSQLHDIWKNLPLRAKCDIIHKIVDVENKLLSVSFDNVIPGCEPGTTTVDSREVSDCIKSRFCIGPIVRREFWEKERRDMYEHHGPSVARKSSVEYLESIAGREIDWIKAYADSQKAIDNPWQHTSEAQYSPEAHIAALQKFLSAIPHIVPKDSEIVSPRLWHPDVHTGNIYVDDRGQISSIIDWQGVWAAPVFIGANPPSLLDYGVDLLMKLPDNFKQLDEVTKDQLRYQVSESILIRSYETLTAEKNPLMYKMMRHPYGQTLKRLEAFVGSTWDNCLYPLQDCLIRVESEPCPYHFSEEETRKHYEEAKSFNKNQELWEELRGIVTDEGYTSNETFSEAIEVFRNLRESGSAGLKDEERVAFDRKTRWVLDLRA</sequence>
<feature type="domain" description="Aminoglycoside phosphotransferase" evidence="1">
    <location>
        <begin position="56"/>
        <end position="324"/>
    </location>
</feature>
<keyword evidence="2" id="KW-0418">Kinase</keyword>
<keyword evidence="3" id="KW-1185">Reference proteome</keyword>
<dbReference type="Gene3D" id="3.90.1200.10">
    <property type="match status" value="1"/>
</dbReference>
<dbReference type="Pfam" id="PF01636">
    <property type="entry name" value="APH"/>
    <property type="match status" value="1"/>
</dbReference>
<accession>A0A6A6NS39</accession>
<gene>
    <name evidence="2" type="ORF">BDY21DRAFT_387763</name>
</gene>
<dbReference type="PANTHER" id="PTHR36091:SF2">
    <property type="entry name" value="AMINOGLYCOSIDE PHOSPHOTRANSFERASE DOMAIN-CONTAINING PROTEIN"/>
    <property type="match status" value="1"/>
</dbReference>
<dbReference type="Proteomes" id="UP000799766">
    <property type="component" value="Unassembled WGS sequence"/>
</dbReference>
<dbReference type="GO" id="GO:0005739">
    <property type="term" value="C:mitochondrion"/>
    <property type="evidence" value="ECO:0007669"/>
    <property type="project" value="TreeGrafter"/>
</dbReference>
<evidence type="ECO:0000259" key="1">
    <source>
        <dbReference type="Pfam" id="PF01636"/>
    </source>
</evidence>